<reference evidence="3 4" key="1">
    <citation type="journal article" date="2009" name="Genome Res.">
        <title>Comparative genomics of the fungal pathogens Candida dubliniensis and Candida albicans.</title>
        <authorList>
            <person name="Jackson A.P."/>
            <person name="Gamble J.A."/>
            <person name="Yeomans T."/>
            <person name="Moran G.P."/>
            <person name="Saunders D."/>
            <person name="Harris D."/>
            <person name="Aslett M."/>
            <person name="Barrell J.F."/>
            <person name="Butler G."/>
            <person name="Citiulo F."/>
            <person name="Coleman D.C."/>
            <person name="de Groot P.W.J."/>
            <person name="Goodwin T.J."/>
            <person name="Quail M.A."/>
            <person name="McQuillan J."/>
            <person name="Munro C.A."/>
            <person name="Pain A."/>
            <person name="Poulter R.T."/>
            <person name="Rajandream M.A."/>
            <person name="Renauld H."/>
            <person name="Spiering M.J."/>
            <person name="Tivey A."/>
            <person name="Gow N.A.R."/>
            <person name="Barrell B."/>
            <person name="Sullivan D.J."/>
            <person name="Berriman M."/>
        </authorList>
    </citation>
    <scope>NUCLEOTIDE SEQUENCE [LARGE SCALE GENOMIC DNA]</scope>
    <source>
        <strain evidence="4">CD36 / ATCC MYA-646 / CBS 7987 / NCPF 3949 / NRRL Y-17841</strain>
    </source>
</reference>
<dbReference type="eggNOG" id="ENOG502RQKQ">
    <property type="taxonomic scope" value="Eukaryota"/>
</dbReference>
<dbReference type="OrthoDB" id="4020944at2759"/>
<sequence>MSHHQPTTQTQDTDYSSDFDSFAATFNNFKPKEFKPSIETSNLISSAARLELESMTLKQTMSETMKSFSKLPGKKLTETLSQIKQIQKDIQELKLITNKRQSCNQDIKEELLETKDLVSNKQDESFLQIEELLSNHWKIIEKGFQEQTNQFSEIIQNNQHLLEASSQQYHSNLQEKIEHQLIEYNNKLTTQLTRQDKDIQEIKQFLKLLVPRVVGIEASYRVLSTENPIMGKTKAKSKPKPIKRKKQS</sequence>
<evidence type="ECO:0000313" key="2">
    <source>
        <dbReference type="CGD" id="CAL0000171143"/>
    </source>
</evidence>
<dbReference type="VEuPathDB" id="FungiDB:CD36_52590"/>
<evidence type="ECO:0000313" key="4">
    <source>
        <dbReference type="Proteomes" id="UP000002605"/>
    </source>
</evidence>
<dbReference type="CGD" id="CAL0000171143">
    <property type="gene designation" value="Cd36_52590"/>
</dbReference>
<keyword evidence="4" id="KW-1185">Reference proteome</keyword>
<accession>B9WHJ9</accession>
<dbReference type="GeneID" id="8048438"/>
<dbReference type="AlphaFoldDB" id="B9WHJ9"/>
<organism evidence="3 4">
    <name type="scientific">Candida dubliniensis (strain CD36 / ATCC MYA-646 / CBS 7987 / NCPF 3949 / NRRL Y-17841)</name>
    <name type="common">Yeast</name>
    <dbReference type="NCBI Taxonomy" id="573826"/>
    <lineage>
        <taxon>Eukaryota</taxon>
        <taxon>Fungi</taxon>
        <taxon>Dikarya</taxon>
        <taxon>Ascomycota</taxon>
        <taxon>Saccharomycotina</taxon>
        <taxon>Pichiomycetes</taxon>
        <taxon>Debaryomycetaceae</taxon>
        <taxon>Candida/Lodderomyces clade</taxon>
        <taxon>Candida</taxon>
    </lineage>
</organism>
<dbReference type="KEGG" id="cdu:CD36_52590"/>
<evidence type="ECO:0000256" key="1">
    <source>
        <dbReference type="SAM" id="Coils"/>
    </source>
</evidence>
<protein>
    <submittedName>
        <fullName evidence="3">Uncharacterized protein</fullName>
    </submittedName>
</protein>
<keyword evidence="1" id="KW-0175">Coiled coil</keyword>
<feature type="coiled-coil region" evidence="1">
    <location>
        <begin position="76"/>
        <end position="124"/>
    </location>
</feature>
<dbReference type="Proteomes" id="UP000002605">
    <property type="component" value="Chromosome 5"/>
</dbReference>
<dbReference type="EMBL" id="FM992692">
    <property type="protein sequence ID" value="CAX41641.1"/>
    <property type="molecule type" value="Genomic_DNA"/>
</dbReference>
<name>B9WHJ9_CANDC</name>
<dbReference type="RefSeq" id="XP_002420562.1">
    <property type="nucleotide sequence ID" value="XM_002420517.1"/>
</dbReference>
<evidence type="ECO:0000313" key="3">
    <source>
        <dbReference type="EMBL" id="CAX41641.1"/>
    </source>
</evidence>
<proteinExistence type="predicted"/>
<dbReference type="HOGENOM" id="CLU_100640_0_0_1"/>
<gene>
    <name evidence="2" type="ordered locus">Cd36_52590</name>
    <name evidence="3" type="ORF">CD36_52590</name>
</gene>